<comment type="pathway">
    <text evidence="3">Amino-acid biosynthesis; ergothioneine biosynthesis.</text>
</comment>
<dbReference type="PANTHER" id="PTHR23150:SF36">
    <property type="entry name" value="HERCYNINE OXYGENASE"/>
    <property type="match status" value="1"/>
</dbReference>
<dbReference type="InterPro" id="IPR051043">
    <property type="entry name" value="Sulfatase_Mod_Factor_Kinase"/>
</dbReference>
<dbReference type="EMBL" id="JAESND010000001">
    <property type="protein sequence ID" value="MBM3114688.1"/>
    <property type="molecule type" value="Genomic_DNA"/>
</dbReference>
<evidence type="ECO:0000259" key="4">
    <source>
        <dbReference type="Pfam" id="PF03781"/>
    </source>
</evidence>
<feature type="domain" description="Sulfatase-modifying factor enzyme-like" evidence="4">
    <location>
        <begin position="192"/>
        <end position="325"/>
    </location>
</feature>
<dbReference type="InterPro" id="IPR017806">
    <property type="entry name" value="EgtB"/>
</dbReference>
<dbReference type="InterPro" id="IPR024775">
    <property type="entry name" value="DinB-like"/>
</dbReference>
<dbReference type="SUPFAM" id="SSF56436">
    <property type="entry name" value="C-type lectin-like"/>
    <property type="match status" value="1"/>
</dbReference>
<feature type="domain" description="DinB-like" evidence="5">
    <location>
        <begin position="23"/>
        <end position="158"/>
    </location>
</feature>
<dbReference type="Gene3D" id="3.90.1580.10">
    <property type="entry name" value="paralog of FGE (formylglycine-generating enzyme)"/>
    <property type="match status" value="2"/>
</dbReference>
<dbReference type="PANTHER" id="PTHR23150">
    <property type="entry name" value="SULFATASE MODIFYING FACTOR 1, 2"/>
    <property type="match status" value="1"/>
</dbReference>
<sequence>MNAPAPAGGCRPPPIAAHWLARYRQVRAHTEALAAALSPEDQTVQSMPDASPTKWHRAHVSWFFEQFLLGRFLPDYRCFDPRYAFLFNSYYVSLGPRFERPQRGLLTRPTVQEVGDYRNHVDTAVATLLTVATPAELATLLPILELGLQHEQQHQELMLTDILHAFSHNPLHPAAIPDWEWPSLDAPSQAGIALSAGPYQIGHPGDGFCFDNETPRHTTWLQDCRVAPQLVTQGDWLAFIGDGGYTTPTLWLSDGWTHAQHWQAPLYWQQRDGHWQTLTLGGLRGINPTQPVCHISYYEADAFARWAGRRLPTEAEWEVAESSGLLANAFGHVWQWTASAYLPYPGYRPATGAIGEYNGKFMINQQVLRGSSCATSPCHARPGYRNFFYPHQRWQFSGLRLAD</sequence>
<dbReference type="Proteomes" id="UP000809431">
    <property type="component" value="Unassembled WGS sequence"/>
</dbReference>
<reference evidence="6 7" key="1">
    <citation type="submission" date="2021-01" db="EMBL/GenBank/DDBJ databases">
        <title>Draft Genome Sequence and Polyhydroxyalkanoate Biosynthetic Potential of Jeongeupia naejangsanensis Type Strain DSM 24253.</title>
        <authorList>
            <person name="Turrini P."/>
            <person name="Artuso I."/>
            <person name="Lugli G.A."/>
            <person name="Frangipani E."/>
            <person name="Ventura M."/>
            <person name="Visca P."/>
        </authorList>
    </citation>
    <scope>NUCLEOTIDE SEQUENCE [LARGE SCALE GENOMIC DNA]</scope>
    <source>
        <strain evidence="6 7">DSM 24253</strain>
    </source>
</reference>
<evidence type="ECO:0000313" key="7">
    <source>
        <dbReference type="Proteomes" id="UP000809431"/>
    </source>
</evidence>
<dbReference type="InterPro" id="IPR042095">
    <property type="entry name" value="SUMF_sf"/>
</dbReference>
<dbReference type="Pfam" id="PF03781">
    <property type="entry name" value="FGE-sulfatase"/>
    <property type="match status" value="1"/>
</dbReference>
<dbReference type="NCBIfam" id="TIGR03440">
    <property type="entry name" value="egtB_TIGR03440"/>
    <property type="match status" value="1"/>
</dbReference>
<gene>
    <name evidence="6" type="primary">egtB</name>
    <name evidence="6" type="ORF">JMJ54_02495</name>
</gene>
<evidence type="ECO:0000256" key="1">
    <source>
        <dbReference type="ARBA" id="ARBA00023002"/>
    </source>
</evidence>
<comment type="caution">
    <text evidence="6">The sequence shown here is derived from an EMBL/GenBank/DDBJ whole genome shotgun (WGS) entry which is preliminary data.</text>
</comment>
<evidence type="ECO:0000256" key="3">
    <source>
        <dbReference type="ARBA" id="ARBA00037882"/>
    </source>
</evidence>
<name>A0ABS2BGF1_9NEIS</name>
<proteinExistence type="predicted"/>
<dbReference type="Pfam" id="PF12867">
    <property type="entry name" value="DinB_2"/>
    <property type="match status" value="1"/>
</dbReference>
<evidence type="ECO:0000259" key="5">
    <source>
        <dbReference type="Pfam" id="PF12867"/>
    </source>
</evidence>
<organism evidence="6 7">
    <name type="scientific">Jeongeupia naejangsanensis</name>
    <dbReference type="NCBI Taxonomy" id="613195"/>
    <lineage>
        <taxon>Bacteria</taxon>
        <taxon>Pseudomonadati</taxon>
        <taxon>Pseudomonadota</taxon>
        <taxon>Betaproteobacteria</taxon>
        <taxon>Neisseriales</taxon>
        <taxon>Chitinibacteraceae</taxon>
        <taxon>Jeongeupia</taxon>
    </lineage>
</organism>
<keyword evidence="7" id="KW-1185">Reference proteome</keyword>
<protein>
    <submittedName>
        <fullName evidence="6">Ergothioneine biosynthesis protein EgtB</fullName>
    </submittedName>
</protein>
<accession>A0ABS2BGF1</accession>
<evidence type="ECO:0000313" key="6">
    <source>
        <dbReference type="EMBL" id="MBM3114688.1"/>
    </source>
</evidence>
<dbReference type="RefSeq" id="WP_203536364.1">
    <property type="nucleotide sequence ID" value="NZ_JAESND010000001.1"/>
</dbReference>
<keyword evidence="1" id="KW-0560">Oxidoreductase</keyword>
<dbReference type="InterPro" id="IPR016187">
    <property type="entry name" value="CTDL_fold"/>
</dbReference>
<keyword evidence="2" id="KW-0408">Iron</keyword>
<evidence type="ECO:0000256" key="2">
    <source>
        <dbReference type="ARBA" id="ARBA00023004"/>
    </source>
</evidence>
<dbReference type="InterPro" id="IPR005532">
    <property type="entry name" value="SUMF_dom"/>
</dbReference>